<comment type="caution">
    <text evidence="1">The sequence shown here is derived from an EMBL/GenBank/DDBJ whole genome shotgun (WGS) entry which is preliminary data.</text>
</comment>
<dbReference type="EMBL" id="BMSV01000006">
    <property type="protein sequence ID" value="GGQ12347.1"/>
    <property type="molecule type" value="Genomic_DNA"/>
</dbReference>
<protein>
    <submittedName>
        <fullName evidence="1">Uncharacterized protein</fullName>
    </submittedName>
</protein>
<dbReference type="AlphaFoldDB" id="A0A918B170"/>
<sequence>MSFQAGDKVLIVACEDDPRAVGRTGRIVDEVPPGPLTGGRWTVNGISWLIAPVLCHLWELRPA</sequence>
<gene>
    <name evidence="1" type="ORF">GCM10010249_33740</name>
</gene>
<name>A0A918B170_9ACTN</name>
<reference evidence="1" key="1">
    <citation type="journal article" date="2014" name="Int. J. Syst. Evol. Microbiol.">
        <title>Complete genome sequence of Corynebacterium casei LMG S-19264T (=DSM 44701T), isolated from a smear-ripened cheese.</title>
        <authorList>
            <consortium name="US DOE Joint Genome Institute (JGI-PGF)"/>
            <person name="Walter F."/>
            <person name="Albersmeier A."/>
            <person name="Kalinowski J."/>
            <person name="Ruckert C."/>
        </authorList>
    </citation>
    <scope>NUCLEOTIDE SEQUENCE</scope>
    <source>
        <strain evidence="1">JCM 4335</strain>
    </source>
</reference>
<dbReference type="RefSeq" id="WP_189534619.1">
    <property type="nucleotide sequence ID" value="NZ_BMSV01000006.1"/>
</dbReference>
<reference evidence="1" key="2">
    <citation type="submission" date="2020-09" db="EMBL/GenBank/DDBJ databases">
        <authorList>
            <person name="Sun Q."/>
            <person name="Ohkuma M."/>
        </authorList>
    </citation>
    <scope>NUCLEOTIDE SEQUENCE</scope>
    <source>
        <strain evidence="1">JCM 4335</strain>
    </source>
</reference>
<organism evidence="1 2">
    <name type="scientific">Streptomyces roseolilacinus</name>
    <dbReference type="NCBI Taxonomy" id="66904"/>
    <lineage>
        <taxon>Bacteria</taxon>
        <taxon>Bacillati</taxon>
        <taxon>Actinomycetota</taxon>
        <taxon>Actinomycetes</taxon>
        <taxon>Kitasatosporales</taxon>
        <taxon>Streptomycetaceae</taxon>
        <taxon>Streptomyces</taxon>
    </lineage>
</organism>
<accession>A0A918B170</accession>
<keyword evidence="2" id="KW-1185">Reference proteome</keyword>
<evidence type="ECO:0000313" key="2">
    <source>
        <dbReference type="Proteomes" id="UP000654123"/>
    </source>
</evidence>
<evidence type="ECO:0000313" key="1">
    <source>
        <dbReference type="EMBL" id="GGQ12347.1"/>
    </source>
</evidence>
<dbReference type="Proteomes" id="UP000654123">
    <property type="component" value="Unassembled WGS sequence"/>
</dbReference>
<proteinExistence type="predicted"/>